<dbReference type="InterPro" id="IPR057326">
    <property type="entry name" value="KR_dom"/>
</dbReference>
<dbReference type="PANTHER" id="PTHR43775">
    <property type="entry name" value="FATTY ACID SYNTHASE"/>
    <property type="match status" value="1"/>
</dbReference>
<dbReference type="Gene3D" id="3.40.47.10">
    <property type="match status" value="1"/>
</dbReference>
<dbReference type="InterPro" id="IPR009081">
    <property type="entry name" value="PP-bd_ACP"/>
</dbReference>
<dbReference type="Pfam" id="PF00109">
    <property type="entry name" value="ketoacyl-synt"/>
    <property type="match status" value="1"/>
</dbReference>
<dbReference type="SUPFAM" id="SSF52151">
    <property type="entry name" value="FabD/lysophospholipase-like"/>
    <property type="match status" value="1"/>
</dbReference>
<dbReference type="InterPro" id="IPR014030">
    <property type="entry name" value="Ketoacyl_synth_N"/>
</dbReference>
<evidence type="ECO:0000256" key="4">
    <source>
        <dbReference type="ARBA" id="ARBA00022857"/>
    </source>
</evidence>
<dbReference type="Pfam" id="PF14765">
    <property type="entry name" value="PS-DH"/>
    <property type="match status" value="1"/>
</dbReference>
<evidence type="ECO:0000256" key="9">
    <source>
        <dbReference type="SAM" id="MobiDB-lite"/>
    </source>
</evidence>
<dbReference type="SMART" id="SM00823">
    <property type="entry name" value="PKS_PP"/>
    <property type="match status" value="1"/>
</dbReference>
<feature type="compositionally biased region" description="Polar residues" evidence="9">
    <location>
        <begin position="467"/>
        <end position="485"/>
    </location>
</feature>
<evidence type="ECO:0000256" key="1">
    <source>
        <dbReference type="ARBA" id="ARBA00022450"/>
    </source>
</evidence>
<dbReference type="Gene3D" id="3.40.50.150">
    <property type="entry name" value="Vaccinia Virus protein VP39"/>
    <property type="match status" value="1"/>
</dbReference>
<feature type="domain" description="Carrier" evidence="10">
    <location>
        <begin position="2620"/>
        <end position="2698"/>
    </location>
</feature>
<keyword evidence="5" id="KW-0560">Oxidoreductase</keyword>
<dbReference type="InterPro" id="IPR011032">
    <property type="entry name" value="GroES-like_sf"/>
</dbReference>
<dbReference type="Pfam" id="PF00698">
    <property type="entry name" value="Acyl_transf_1"/>
    <property type="match status" value="1"/>
</dbReference>
<evidence type="ECO:0000256" key="6">
    <source>
        <dbReference type="ARBA" id="ARBA00023268"/>
    </source>
</evidence>
<feature type="domain" description="PKS/mFAS DH" evidence="12">
    <location>
        <begin position="1033"/>
        <end position="1341"/>
    </location>
</feature>
<dbReference type="SUPFAM" id="SSF55048">
    <property type="entry name" value="Probable ACP-binding domain of malonyl-CoA ACP transacylase"/>
    <property type="match status" value="1"/>
</dbReference>
<dbReference type="InterPro" id="IPR013968">
    <property type="entry name" value="PKS_KR"/>
</dbReference>
<dbReference type="InterPro" id="IPR020806">
    <property type="entry name" value="PKS_PP-bd"/>
</dbReference>
<dbReference type="Proteomes" id="UP000272025">
    <property type="component" value="Unassembled WGS sequence"/>
</dbReference>
<dbReference type="GO" id="GO:0006633">
    <property type="term" value="P:fatty acid biosynthetic process"/>
    <property type="evidence" value="ECO:0007669"/>
    <property type="project" value="InterPro"/>
</dbReference>
<dbReference type="InterPro" id="IPR014031">
    <property type="entry name" value="Ketoacyl_synth_C"/>
</dbReference>
<accession>A0A3N2Q201</accession>
<dbReference type="Gene3D" id="3.90.180.10">
    <property type="entry name" value="Medium-chain alcohol dehydrogenases, catalytic domain"/>
    <property type="match status" value="1"/>
</dbReference>
<dbReference type="Gene3D" id="1.10.1200.10">
    <property type="entry name" value="ACP-like"/>
    <property type="match status" value="1"/>
</dbReference>
<dbReference type="InterPro" id="IPR013217">
    <property type="entry name" value="Methyltransf_12"/>
</dbReference>
<dbReference type="GO" id="GO:0004315">
    <property type="term" value="F:3-oxoacyl-[acyl-carrier-protein] synthase activity"/>
    <property type="evidence" value="ECO:0007669"/>
    <property type="project" value="InterPro"/>
</dbReference>
<dbReference type="EMBL" id="ML119052">
    <property type="protein sequence ID" value="ROT40784.1"/>
    <property type="molecule type" value="Genomic_DNA"/>
</dbReference>
<dbReference type="InterPro" id="IPR020843">
    <property type="entry name" value="ER"/>
</dbReference>
<evidence type="ECO:0000313" key="13">
    <source>
        <dbReference type="EMBL" id="ROT40784.1"/>
    </source>
</evidence>
<dbReference type="SUPFAM" id="SSF53901">
    <property type="entry name" value="Thiolase-like"/>
    <property type="match status" value="1"/>
</dbReference>
<dbReference type="PROSITE" id="PS00012">
    <property type="entry name" value="PHOSPHOPANTETHEINE"/>
    <property type="match status" value="1"/>
</dbReference>
<dbReference type="InterPro" id="IPR018201">
    <property type="entry name" value="Ketoacyl_synth_AS"/>
</dbReference>
<feature type="active site" description="Proton donor; for dehydratase activity" evidence="8">
    <location>
        <position position="1255"/>
    </location>
</feature>
<proteinExistence type="predicted"/>
<dbReference type="PROSITE" id="PS00606">
    <property type="entry name" value="KS3_1"/>
    <property type="match status" value="1"/>
</dbReference>
<dbReference type="InterPro" id="IPR020841">
    <property type="entry name" value="PKS_Beta-ketoAc_synthase_dom"/>
</dbReference>
<dbReference type="InterPro" id="IPR036736">
    <property type="entry name" value="ACP-like_sf"/>
</dbReference>
<evidence type="ECO:0000259" key="12">
    <source>
        <dbReference type="PROSITE" id="PS52019"/>
    </source>
</evidence>
<organism evidence="13 14">
    <name type="scientific">Sodiomyces alkalinus (strain CBS 110278 / VKM F-3762 / F11)</name>
    <name type="common">Alkaliphilic filamentous fungus</name>
    <dbReference type="NCBI Taxonomy" id="1314773"/>
    <lineage>
        <taxon>Eukaryota</taxon>
        <taxon>Fungi</taxon>
        <taxon>Dikarya</taxon>
        <taxon>Ascomycota</taxon>
        <taxon>Pezizomycotina</taxon>
        <taxon>Sordariomycetes</taxon>
        <taxon>Hypocreomycetidae</taxon>
        <taxon>Glomerellales</taxon>
        <taxon>Plectosphaerellaceae</taxon>
        <taxon>Sodiomyces</taxon>
    </lineage>
</organism>
<dbReference type="STRING" id="1314773.A0A3N2Q201"/>
<dbReference type="SMART" id="SM00825">
    <property type="entry name" value="PKS_KS"/>
    <property type="match status" value="1"/>
</dbReference>
<dbReference type="InterPro" id="IPR001227">
    <property type="entry name" value="Ac_transferase_dom_sf"/>
</dbReference>
<dbReference type="Pfam" id="PF16197">
    <property type="entry name" value="KAsynt_C_assoc"/>
    <property type="match status" value="1"/>
</dbReference>
<dbReference type="Pfam" id="PF08242">
    <property type="entry name" value="Methyltransf_12"/>
    <property type="match status" value="1"/>
</dbReference>
<dbReference type="InterPro" id="IPR016039">
    <property type="entry name" value="Thiolase-like"/>
</dbReference>
<dbReference type="Pfam" id="PF08659">
    <property type="entry name" value="KR"/>
    <property type="match status" value="1"/>
</dbReference>
<dbReference type="InterPro" id="IPR049552">
    <property type="entry name" value="PKS_DH_N"/>
</dbReference>
<dbReference type="SMART" id="SM00826">
    <property type="entry name" value="PKS_DH"/>
    <property type="match status" value="1"/>
</dbReference>
<dbReference type="InterPro" id="IPR014043">
    <property type="entry name" value="Acyl_transferase_dom"/>
</dbReference>
<evidence type="ECO:0000256" key="3">
    <source>
        <dbReference type="ARBA" id="ARBA00022679"/>
    </source>
</evidence>
<sequence>MDGKQEQEPEPVAISGMGCRWPGGVSDSPGLWELLRNKQSGYRDYGDHRFSAEGFYHPNTDRPGTVSTRGGFLLTEDARLFEPAFFGMQPLEVETLDASQRKLLEVIYEAFENAGETWDQFSGSRTGVFVGNFTTEHTVIQSRDPDHPRPYVTTGSSLSLLSNRISYIFNLKGPSLTIDTACSSSMYALHLAINAIRNGDCDSAIVAASNWIIDPTMQIMMNKLGALSATSTCHTFDASADGYARGEAFAALYIKRTSAALQQGSPIRAVVRGTAINANGRTGGITHPSKAGQEAVIREAYRNAGLPLDDTTYFECHGTGTPVGDPVEVEAIGNVFAETRTGTPEEALYLGSVKTNLGHTESASAIAGIMKVVLALENGLIPPSIGITALNPGIDFAAARVKVLTDVTPWPAGRVKRASINSFGYGGANGHCIIDHVNNVLPGYVKPGVNLVPANDANGHGNKHTNGHTNGHPNGHSNGHANGDSNGHKTHATSHTPITHPLELHASPRATTRELVLLPFSAHSEASLPLNLSALSSVLTTATTTHSLADIAYTLAAKRTKFTQRTFRIVSKNDPITALTDADDVQPVFTSPATTASLGFVFTGQGAQWHAMGRDLFQYAVFNNTISHLDNVISSIGPAHRRTHALTPHAQTWTIRDVLAGECDATLVHTPEVSQTVCTALQVGIVDLLASWGIRPSGVVGHSSGEMAAAYASGRATAAESIAAAFFRGQAVAQNKQQGAMLAVGMGFADLEAAGYMDGLEGKVVTAAINSPHSITLSGDAPAIQGLAATLTEAGVFHRVLATGGNAYHSHHMLPLGNDYGDMLGNGLCALKDHGFGGDTDHSDDGLHDTPHRYDAIPWVSSVTPDKSNRGEQVGPSYWRANLESPVRFSQAVEKLVTSKSAAVDVLIEIGPHAALKSPVQQILKQLGLSTPYLASLARQRDGQASLLAMAGSLFGLNASVDLVAVNSADVHVHGRVPAPAPAAKGNTRTHAVSYEHGCMAVDLPPYKYAYGPVVYHESRFSKEYRARSVIRHDLIGSKLPGNAKLRPQWRNVLRLKDLAWLGDHRLLPDVVFPAAGYVAMAVEAASRAHYEFEDAAPLVASSLRKVNIHSALRVPEDDYGVEVIVTLELVDTATAKAPAWVRFSVSSVARASGVWTEHCTGLVKAQVDAAAAAAAAASPATMQADMDARTIHARAWYDKFAQIGLGYGPAFQGLSDVEADPALHLARAKLALKTTAGTIKGGESSYPLHPASLDALFQLGLIACHRGQIETAGTAFVPIHISQVYLKHGNQEDWGVGVAKGELRGLRGAYAQLQLLDQSGQLMLDVASLRCISYGDSSTAPEDALGGSLPFSGPFTRLEWKPDIRTLTCEKAQALFPPPQENVDRADLFRSIHAIATLIVIDIHETFGGGVIDVSKATDQVRFFLAWVKRRVEQDDTEAMTQARTMSAAARQQWLASLYSATSDLIEVKIAKKLHQDMADILYERRTGVEVLVEAGLLTALYESGLAMTGAYPQLLRVFQLLGHANPNQKILELGAGTGGATRVVMKALVDASTGVKRYDDYTFTDISPGFLTAAREFMAPFHDVRYGVLNIEQEPAAQGYDESTTYDVVLASQCLHATPSIGRTLANCRKLMKPGGRLVLVENTQNKIGHGLVLGTLTGYWDGVPDGRIDSPFLDLASWDKALKEAGFSGVELVLYDYPQPHSTASTIVSTLVAEGPEPARAEGKETRTTPRQVQILHGSQGPPPPLAHQLVAELQTHGVSATLGPLDEALETVQEGSQVMAFLDGEKDLLLDAGASRLALFQHLARSASSMMWLTTTGMVRGRNADGALLAGLLRTIGTENPSSSFLSIDMDAENFTVDDPAEAADLVRSIVDKELNHLLFRDDNNDDAAEDREFSWHNGCLWVSRLVPDGRLAEDHNLLCMPPSRAEPLPLDSQGPVRAAFETPGILTSLYFRPYTELWQPLPGDWIEVKVAAVGLNWKDLGIAAGRFDANNLSSEYAGVVTRLGSAVAEEGRLSVGDRVYGMGRGHFGNFTRVPARFAQRMRPDVRGGELSFVEAATMPLVYMTAVYAFDHATHLKRGEKVLIQSATGGLGLCAIQLATARGADVFVTVGTAEKARFLAEEVKLVPASRIFSSRDQADLTRAVREATAGRGFDVILSAARGEDEMLYDSFKALAPLGRLIDVGRMDVLDSKTLGLELFQRSITFVSFDLGLVLDADPELGAGLMRSVDEYYRAGHIGPVKPYSVSDVSQLDQVLLGFSKGTHVGKHVISFQNPQSPVRMVPAAPAARFDRYLDAQYIITGGLGGLGRSIIRWMADRGARHIVVLSRSGVGTPEAQTLVDDLAARGVTVQAIRCDVAVREQLDAALRQVAGRPVKGIIHAAMSLQDLSFDKLSAAQWQKSLAAKVVGTKNLHDATLATKLDFFIMTTSLESVLALATQSAYTAANNFQELFARYRRTRGLPASTAAFGLITDVGALGRNATTVNMMARNKVLGVTEHQFLRLLEPAFLQSPRARRDKDDDKEDLDPLSTAGIVTCLDPAAMAAKKRQEKAETAPPRWYSDGRVSLIMRAFDDAYRHEEDGAQRGDAGASGSASSAITRLREEFDACMAVGPEGRGEALALVTRAISATVAGMLSIDASGVSPAKTVADYGVDSLIAAELRNWFNTAFRANISLLDLLDTHTSMEKLAGYVVEAAGEKETK</sequence>
<dbReference type="GO" id="GO:0032259">
    <property type="term" value="P:methylation"/>
    <property type="evidence" value="ECO:0007669"/>
    <property type="project" value="UniProtKB-KW"/>
</dbReference>
<dbReference type="Gene3D" id="3.10.129.110">
    <property type="entry name" value="Polyketide synthase dehydratase"/>
    <property type="match status" value="1"/>
</dbReference>
<feature type="region of interest" description="Disordered" evidence="9">
    <location>
        <begin position="1"/>
        <end position="21"/>
    </location>
</feature>
<dbReference type="SMART" id="SM00822">
    <property type="entry name" value="PKS_KR"/>
    <property type="match status" value="1"/>
</dbReference>
<dbReference type="Pfam" id="PF00107">
    <property type="entry name" value="ADH_zinc_N"/>
    <property type="match status" value="1"/>
</dbReference>
<dbReference type="Pfam" id="PF23297">
    <property type="entry name" value="ACP_SdgA_C"/>
    <property type="match status" value="1"/>
</dbReference>
<dbReference type="GeneID" id="39583767"/>
<dbReference type="PROSITE" id="PS52019">
    <property type="entry name" value="PKS_MFAS_DH"/>
    <property type="match status" value="1"/>
</dbReference>
<dbReference type="GO" id="GO:0016491">
    <property type="term" value="F:oxidoreductase activity"/>
    <property type="evidence" value="ECO:0007669"/>
    <property type="project" value="UniProtKB-KW"/>
</dbReference>
<dbReference type="InterPro" id="IPR020807">
    <property type="entry name" value="PKS_DH"/>
</dbReference>
<dbReference type="InterPro" id="IPR036291">
    <property type="entry name" value="NAD(P)-bd_dom_sf"/>
</dbReference>
<evidence type="ECO:0000256" key="5">
    <source>
        <dbReference type="ARBA" id="ARBA00023002"/>
    </source>
</evidence>
<evidence type="ECO:0000313" key="14">
    <source>
        <dbReference type="Proteomes" id="UP000272025"/>
    </source>
</evidence>
<dbReference type="Gene3D" id="3.30.70.3290">
    <property type="match status" value="1"/>
</dbReference>
<dbReference type="Pfam" id="PF02801">
    <property type="entry name" value="Ketoacyl-synt_C"/>
    <property type="match status" value="1"/>
</dbReference>
<dbReference type="InterPro" id="IPR006162">
    <property type="entry name" value="Ppantetheine_attach_site"/>
</dbReference>
<dbReference type="InterPro" id="IPR042104">
    <property type="entry name" value="PKS_dehydratase_sf"/>
</dbReference>
<dbReference type="InterPro" id="IPR016035">
    <property type="entry name" value="Acyl_Trfase/lysoPLipase"/>
</dbReference>
<feature type="active site" description="Proton acceptor; for dehydratase activity" evidence="8">
    <location>
        <position position="1065"/>
    </location>
</feature>
<dbReference type="SMART" id="SM00829">
    <property type="entry name" value="PKS_ER"/>
    <property type="match status" value="1"/>
</dbReference>
<dbReference type="RefSeq" id="XP_028468590.1">
    <property type="nucleotide sequence ID" value="XM_028615290.1"/>
</dbReference>
<evidence type="ECO:0000256" key="7">
    <source>
        <dbReference type="ARBA" id="ARBA00023315"/>
    </source>
</evidence>
<keyword evidence="2" id="KW-0597">Phosphoprotein</keyword>
<feature type="region of interest" description="N-terminal hotdog fold" evidence="8">
    <location>
        <begin position="1033"/>
        <end position="1171"/>
    </location>
</feature>
<feature type="domain" description="Ketosynthase family 3 (KS3)" evidence="11">
    <location>
        <begin position="9"/>
        <end position="436"/>
    </location>
</feature>
<dbReference type="SUPFAM" id="SSF51735">
    <property type="entry name" value="NAD(P)-binding Rossmann-fold domains"/>
    <property type="match status" value="3"/>
</dbReference>
<dbReference type="CDD" id="cd02440">
    <property type="entry name" value="AdoMet_MTases"/>
    <property type="match status" value="1"/>
</dbReference>
<dbReference type="OrthoDB" id="329835at2759"/>
<dbReference type="PANTHER" id="PTHR43775:SF50">
    <property type="entry name" value="HIGHLY REDUCING POLYKETIDE SYNTHASE SRDA"/>
    <property type="match status" value="1"/>
</dbReference>
<keyword evidence="14" id="KW-1185">Reference proteome</keyword>
<dbReference type="SMART" id="SM00827">
    <property type="entry name" value="PKS_AT"/>
    <property type="match status" value="1"/>
</dbReference>
<dbReference type="InterPro" id="IPR029063">
    <property type="entry name" value="SAM-dependent_MTases_sf"/>
</dbReference>
<keyword evidence="7" id="KW-0012">Acyltransferase</keyword>
<dbReference type="InterPro" id="IPR049900">
    <property type="entry name" value="PKS_mFAS_DH"/>
</dbReference>
<evidence type="ECO:0000259" key="10">
    <source>
        <dbReference type="PROSITE" id="PS50075"/>
    </source>
</evidence>
<dbReference type="InterPro" id="IPR049551">
    <property type="entry name" value="PKS_DH_C"/>
</dbReference>
<protein>
    <submittedName>
        <fullName evidence="13">Uncharacterized protein</fullName>
    </submittedName>
</protein>
<dbReference type="PROSITE" id="PS50075">
    <property type="entry name" value="CARRIER"/>
    <property type="match status" value="1"/>
</dbReference>
<dbReference type="Pfam" id="PF21089">
    <property type="entry name" value="PKS_DH_N"/>
    <property type="match status" value="1"/>
</dbReference>
<dbReference type="SUPFAM" id="SSF50129">
    <property type="entry name" value="GroES-like"/>
    <property type="match status" value="1"/>
</dbReference>
<dbReference type="InterPro" id="IPR032821">
    <property type="entry name" value="PKS_assoc"/>
</dbReference>
<keyword evidence="4" id="KW-0521">NADP</keyword>
<dbReference type="GO" id="GO:0008168">
    <property type="term" value="F:methyltransferase activity"/>
    <property type="evidence" value="ECO:0007669"/>
    <property type="project" value="UniProtKB-KW"/>
</dbReference>
<keyword evidence="3" id="KW-0808">Transferase</keyword>
<dbReference type="SUPFAM" id="SSF53335">
    <property type="entry name" value="S-adenosyl-L-methionine-dependent methyltransferases"/>
    <property type="match status" value="1"/>
</dbReference>
<dbReference type="SUPFAM" id="SSF47336">
    <property type="entry name" value="ACP-like"/>
    <property type="match status" value="1"/>
</dbReference>
<dbReference type="InterPro" id="IPR050091">
    <property type="entry name" value="PKS_NRPS_Biosynth_Enz"/>
</dbReference>
<dbReference type="Gene3D" id="3.40.366.10">
    <property type="entry name" value="Malonyl-Coenzyme A Acyl Carrier Protein, domain 2"/>
    <property type="match status" value="1"/>
</dbReference>
<evidence type="ECO:0000259" key="11">
    <source>
        <dbReference type="PROSITE" id="PS52004"/>
    </source>
</evidence>
<evidence type="ECO:0000256" key="2">
    <source>
        <dbReference type="ARBA" id="ARBA00022553"/>
    </source>
</evidence>
<evidence type="ECO:0000256" key="8">
    <source>
        <dbReference type="PROSITE-ProRule" id="PRU01363"/>
    </source>
</evidence>
<gene>
    <name evidence="13" type="ORF">SODALDRAFT_396446</name>
</gene>
<keyword evidence="1" id="KW-0596">Phosphopantetheine</keyword>
<dbReference type="PROSITE" id="PS52004">
    <property type="entry name" value="KS3_2"/>
    <property type="match status" value="1"/>
</dbReference>
<dbReference type="InterPro" id="IPR013149">
    <property type="entry name" value="ADH-like_C"/>
</dbReference>
<dbReference type="Gene3D" id="3.40.50.720">
    <property type="entry name" value="NAD(P)-binding Rossmann-like Domain"/>
    <property type="match status" value="3"/>
</dbReference>
<name>A0A3N2Q201_SODAK</name>
<feature type="region of interest" description="Disordered" evidence="9">
    <location>
        <begin position="454"/>
        <end position="495"/>
    </location>
</feature>
<dbReference type="InterPro" id="IPR016036">
    <property type="entry name" value="Malonyl_transacylase_ACP-bd"/>
</dbReference>
<dbReference type="CDD" id="cd00833">
    <property type="entry name" value="PKS"/>
    <property type="match status" value="1"/>
</dbReference>
<dbReference type="GO" id="GO:0004312">
    <property type="term" value="F:fatty acid synthase activity"/>
    <property type="evidence" value="ECO:0007669"/>
    <property type="project" value="TreeGrafter"/>
</dbReference>
<dbReference type="Pfam" id="PF22621">
    <property type="entry name" value="CurL-like_PKS_C"/>
    <property type="match status" value="1"/>
</dbReference>
<feature type="region of interest" description="C-terminal hotdog fold" evidence="8">
    <location>
        <begin position="1189"/>
        <end position="1341"/>
    </location>
</feature>
<dbReference type="CDD" id="cd05195">
    <property type="entry name" value="enoyl_red"/>
    <property type="match status" value="1"/>
</dbReference>
<keyword evidence="6" id="KW-0511">Multifunctional enzyme</keyword>
<dbReference type="GO" id="GO:0044550">
    <property type="term" value="P:secondary metabolite biosynthetic process"/>
    <property type="evidence" value="ECO:0007669"/>
    <property type="project" value="UniProtKB-ARBA"/>
</dbReference>
<dbReference type="CDD" id="cd05274">
    <property type="entry name" value="KR_FAS_SDR_x"/>
    <property type="match status" value="1"/>
</dbReference>
<dbReference type="GO" id="GO:0031177">
    <property type="term" value="F:phosphopantetheine binding"/>
    <property type="evidence" value="ECO:0007669"/>
    <property type="project" value="InterPro"/>
</dbReference>
<reference evidence="13 14" key="1">
    <citation type="journal article" date="2018" name="Mol. Ecol.">
        <title>The obligate alkalophilic soda-lake fungus Sodiomyces alkalinus has shifted to a protein diet.</title>
        <authorList>
            <person name="Grum-Grzhimaylo A.A."/>
            <person name="Falkoski D.L."/>
            <person name="van den Heuvel J."/>
            <person name="Valero-Jimenez C.A."/>
            <person name="Min B."/>
            <person name="Choi I.G."/>
            <person name="Lipzen A."/>
            <person name="Daum C.G."/>
            <person name="Aanen D.K."/>
            <person name="Tsang A."/>
            <person name="Henrissat B."/>
            <person name="Bilanenko E.N."/>
            <person name="de Vries R.P."/>
            <person name="van Kan J.A.L."/>
            <person name="Grigoriev I.V."/>
            <person name="Debets A.J.M."/>
        </authorList>
    </citation>
    <scope>NUCLEOTIDE SEQUENCE [LARGE SCALE GENOMIC DNA]</scope>
    <source>
        <strain evidence="13 14">F11</strain>
    </source>
</reference>